<evidence type="ECO:0000313" key="3">
    <source>
        <dbReference type="EMBL" id="AWV21501.1"/>
    </source>
</evidence>
<dbReference type="GO" id="GO:0003677">
    <property type="term" value="F:DNA binding"/>
    <property type="evidence" value="ECO:0007669"/>
    <property type="project" value="InterPro"/>
</dbReference>
<name>A0A4Y1MU83_9PROT</name>
<dbReference type="GO" id="GO:0004803">
    <property type="term" value="F:transposase activity"/>
    <property type="evidence" value="ECO:0007669"/>
    <property type="project" value="InterPro"/>
</dbReference>
<keyword evidence="2" id="KW-0614">Plasmid</keyword>
<dbReference type="EMBL" id="CP025188">
    <property type="protein sequence ID" value="AWV20614.1"/>
    <property type="molecule type" value="Genomic_DNA"/>
</dbReference>
<evidence type="ECO:0000313" key="2">
    <source>
        <dbReference type="EMBL" id="AWV20614.1"/>
    </source>
</evidence>
<feature type="domain" description="Transposase IS4-like" evidence="1">
    <location>
        <begin position="18"/>
        <end position="195"/>
    </location>
</feature>
<geneLocation type="plasmid" evidence="2">
    <name>p1-AD2</name>
</geneLocation>
<dbReference type="EMBL" id="CP025189">
    <property type="protein sequence ID" value="AWV21501.1"/>
    <property type="molecule type" value="Genomic_DNA"/>
</dbReference>
<proteinExistence type="predicted"/>
<dbReference type="GO" id="GO:0006313">
    <property type="term" value="P:DNA transposition"/>
    <property type="evidence" value="ECO:0007669"/>
    <property type="project" value="InterPro"/>
</dbReference>
<dbReference type="AlphaFoldDB" id="A0A4Y1MU83"/>
<evidence type="ECO:0000313" key="4">
    <source>
        <dbReference type="EMBL" id="AWV22955.1"/>
    </source>
</evidence>
<dbReference type="Pfam" id="PF01609">
    <property type="entry name" value="DDE_Tnp_1"/>
    <property type="match status" value="1"/>
</dbReference>
<evidence type="ECO:0000259" key="1">
    <source>
        <dbReference type="Pfam" id="PF01609"/>
    </source>
</evidence>
<protein>
    <recommendedName>
        <fullName evidence="1">Transposase IS4-like domain-containing protein</fullName>
    </recommendedName>
</protein>
<sequence length="202" mass="22541">MVILGRARAAGLIDASPLAAVDATGLETRHVSEHFGKRRGEGKGLGHRQRAWPKLTAVLHIHSHLIVGAVTGIGPSQDSPDFAPAMRQAASIMTFGTVLADAGYDAEHNHRLCREELGISRSVIALNRRNTGRRWPKTPHRRALRQRFPRVLYHQRWHIESGFSQHKRRLGSALTARGHQAQRRELILRVLTHNLMLLAEAA</sequence>
<gene>
    <name evidence="3" type="ORF">RADP37_04174</name>
    <name evidence="4" type="ORF">RADP37_04174a</name>
    <name evidence="2" type="ORF">RADP37_04174c</name>
</gene>
<accession>A0A4Y1MU83</accession>
<dbReference type="EMBL" id="CP025189">
    <property type="protein sequence ID" value="AWV22955.1"/>
    <property type="molecule type" value="Genomic_DNA"/>
</dbReference>
<reference evidence="3" key="1">
    <citation type="submission" date="2017-12" db="EMBL/GenBank/DDBJ databases">
        <authorList>
            <person name="Martens C."/>
            <person name="Dahlstrom E."/>
            <person name="Barbian K."/>
            <person name="Sykora L."/>
            <person name="Ricklefs S."/>
            <person name="Bruno D."/>
            <person name="Anzick I."/>
            <person name="Myles I."/>
            <person name="Datta S.K."/>
        </authorList>
    </citation>
    <scope>NUCLEOTIDE SEQUENCE</scope>
    <source>
        <strain evidence="3">AD2</strain>
        <plasmid evidence="2">p1-AD2</plasmid>
    </source>
</reference>
<dbReference type="InterPro" id="IPR002559">
    <property type="entry name" value="Transposase_11"/>
</dbReference>
<organism evidence="3">
    <name type="scientific">Roseomonas mucosa</name>
    <dbReference type="NCBI Taxonomy" id="207340"/>
    <lineage>
        <taxon>Bacteria</taxon>
        <taxon>Pseudomonadati</taxon>
        <taxon>Pseudomonadota</taxon>
        <taxon>Alphaproteobacteria</taxon>
        <taxon>Acetobacterales</taxon>
        <taxon>Roseomonadaceae</taxon>
        <taxon>Roseomonas</taxon>
    </lineage>
</organism>